<evidence type="ECO:0000256" key="1">
    <source>
        <dbReference type="SAM" id="MobiDB-lite"/>
    </source>
</evidence>
<evidence type="ECO:0000259" key="2">
    <source>
        <dbReference type="Pfam" id="PF18203"/>
    </source>
</evidence>
<protein>
    <submittedName>
        <fullName evidence="4">IPTL-CTERM sorting domain-containing protein</fullName>
    </submittedName>
</protein>
<feature type="compositionally biased region" description="Low complexity" evidence="1">
    <location>
        <begin position="35"/>
        <end position="48"/>
    </location>
</feature>
<dbReference type="Proteomes" id="UP000589716">
    <property type="component" value="Unassembled WGS sequence"/>
</dbReference>
<organism evidence="4 5">
    <name type="scientific">Ottowia beijingensis</name>
    <dbReference type="NCBI Taxonomy" id="1207057"/>
    <lineage>
        <taxon>Bacteria</taxon>
        <taxon>Pseudomonadati</taxon>
        <taxon>Pseudomonadota</taxon>
        <taxon>Betaproteobacteria</taxon>
        <taxon>Burkholderiales</taxon>
        <taxon>Comamonadaceae</taxon>
        <taxon>Ottowia</taxon>
    </lineage>
</organism>
<keyword evidence="5" id="KW-1185">Reference proteome</keyword>
<evidence type="ECO:0000313" key="5">
    <source>
        <dbReference type="Proteomes" id="UP000589716"/>
    </source>
</evidence>
<gene>
    <name evidence="4" type="ORF">H0I39_12825</name>
</gene>
<dbReference type="Pfam" id="PF18203">
    <property type="entry name" value="IPTL-CTERM"/>
    <property type="match status" value="1"/>
</dbReference>
<feature type="region of interest" description="Disordered" evidence="1">
    <location>
        <begin position="18"/>
        <end position="48"/>
    </location>
</feature>
<dbReference type="InterPro" id="IPR026442">
    <property type="entry name" value="IPTL_CTERM"/>
</dbReference>
<sequence length="145" mass="14841">MHATPTVTVTKVLSPAEDPGRCTLQVNGETTEQSTDVGDTGTTGPVPVEAGTEVKVTEIAANPDTDLANYDAELTCNAAEGAVTITDGSFQMPETDVTCTLTNTRKVAPSPPSAVTPVPTLSELGLMLMALAAGGLGASRLRRRG</sequence>
<reference evidence="4 5" key="1">
    <citation type="submission" date="2020-07" db="EMBL/GenBank/DDBJ databases">
        <authorList>
            <person name="Maaloum M."/>
        </authorList>
    </citation>
    <scope>NUCLEOTIDE SEQUENCE [LARGE SCALE GENOMIC DNA]</scope>
    <source>
        <strain evidence="4 5">GCS-AN-3</strain>
    </source>
</reference>
<dbReference type="AlphaFoldDB" id="A0A853IP80"/>
<dbReference type="Pfam" id="PF20674">
    <property type="entry name" value="SpaA_3"/>
    <property type="match status" value="1"/>
</dbReference>
<dbReference type="RefSeq" id="WP_180550757.1">
    <property type="nucleotide sequence ID" value="NZ_JACCKX010000001.1"/>
</dbReference>
<feature type="domain" description="IPTL-CTERM protein sorting" evidence="2">
    <location>
        <begin position="116"/>
        <end position="143"/>
    </location>
</feature>
<dbReference type="NCBIfam" id="TIGR04174">
    <property type="entry name" value="IPTL_CTERM"/>
    <property type="match status" value="1"/>
</dbReference>
<dbReference type="EMBL" id="JACCKX010000001">
    <property type="protein sequence ID" value="NZA02423.1"/>
    <property type="molecule type" value="Genomic_DNA"/>
</dbReference>
<evidence type="ECO:0000313" key="4">
    <source>
        <dbReference type="EMBL" id="NZA02423.1"/>
    </source>
</evidence>
<name>A0A853IP80_9BURK</name>
<accession>A0A853IP80</accession>
<proteinExistence type="predicted"/>
<evidence type="ECO:0000259" key="3">
    <source>
        <dbReference type="Pfam" id="PF20674"/>
    </source>
</evidence>
<dbReference type="InterPro" id="IPR048834">
    <property type="entry name" value="SpaA_pre-album"/>
</dbReference>
<comment type="caution">
    <text evidence="4">The sequence shown here is derived from an EMBL/GenBank/DDBJ whole genome shotgun (WGS) entry which is preliminary data.</text>
</comment>
<feature type="domain" description="SpaA-like prealbumin fold" evidence="3">
    <location>
        <begin position="26"/>
        <end position="105"/>
    </location>
</feature>
<feature type="compositionally biased region" description="Polar residues" evidence="1">
    <location>
        <begin position="24"/>
        <end position="34"/>
    </location>
</feature>